<keyword evidence="2" id="KW-1185">Reference proteome</keyword>
<reference evidence="1" key="1">
    <citation type="submission" date="2021-03" db="EMBL/GenBank/DDBJ databases">
        <title>Evolutionary priming and transition to the ectomycorrhizal habit in an iconic lineage of mushroom-forming fungi: is preadaptation a requirement?</title>
        <authorList>
            <consortium name="DOE Joint Genome Institute"/>
            <person name="Looney B.P."/>
            <person name="Miyauchi S."/>
            <person name="Morin E."/>
            <person name="Drula E."/>
            <person name="Courty P.E."/>
            <person name="Chicoki N."/>
            <person name="Fauchery L."/>
            <person name="Kohler A."/>
            <person name="Kuo A."/>
            <person name="LaButti K."/>
            <person name="Pangilinan J."/>
            <person name="Lipzen A."/>
            <person name="Riley R."/>
            <person name="Andreopoulos W."/>
            <person name="He G."/>
            <person name="Johnson J."/>
            <person name="Barry K.W."/>
            <person name="Grigoriev I.V."/>
            <person name="Nagy L."/>
            <person name="Hibbett D."/>
            <person name="Henrissat B."/>
            <person name="Matheny P.B."/>
            <person name="Labbe J."/>
            <person name="Martin A.F."/>
        </authorList>
    </citation>
    <scope>NUCLEOTIDE SEQUENCE</scope>
    <source>
        <strain evidence="1">BPL698</strain>
    </source>
</reference>
<proteinExistence type="predicted"/>
<evidence type="ECO:0000313" key="2">
    <source>
        <dbReference type="Proteomes" id="UP001207468"/>
    </source>
</evidence>
<comment type="caution">
    <text evidence="1">The sequence shown here is derived from an EMBL/GenBank/DDBJ whole genome shotgun (WGS) entry which is preliminary data.</text>
</comment>
<organism evidence="1 2">
    <name type="scientific">Russula earlei</name>
    <dbReference type="NCBI Taxonomy" id="71964"/>
    <lineage>
        <taxon>Eukaryota</taxon>
        <taxon>Fungi</taxon>
        <taxon>Dikarya</taxon>
        <taxon>Basidiomycota</taxon>
        <taxon>Agaricomycotina</taxon>
        <taxon>Agaricomycetes</taxon>
        <taxon>Russulales</taxon>
        <taxon>Russulaceae</taxon>
        <taxon>Russula</taxon>
    </lineage>
</organism>
<sequence length="129" mass="14413">MSTSACLCLNVRIRVHHPPNPSSPPTLSHPDYLPVYVGQDGISIVHPQLTLRSRTHSKPLSDCEPLLRRHTSLTCLVCRLPVYRVIQFIPPDMGATEGPVLPTEEWVEHQVLQSGSGWVELAKRCLMSQ</sequence>
<name>A0ACC0TZ29_9AGAM</name>
<dbReference type="EMBL" id="JAGFNK010000350">
    <property type="protein sequence ID" value="KAI9452076.1"/>
    <property type="molecule type" value="Genomic_DNA"/>
</dbReference>
<protein>
    <submittedName>
        <fullName evidence="1">Uncharacterized protein</fullName>
    </submittedName>
</protein>
<gene>
    <name evidence="1" type="ORF">F5148DRAFT_525172</name>
</gene>
<accession>A0ACC0TZ29</accession>
<dbReference type="Proteomes" id="UP001207468">
    <property type="component" value="Unassembled WGS sequence"/>
</dbReference>
<evidence type="ECO:0000313" key="1">
    <source>
        <dbReference type="EMBL" id="KAI9452076.1"/>
    </source>
</evidence>